<dbReference type="EMBL" id="AE017332">
    <property type="protein sequence ID" value="AAV27680.1"/>
    <property type="molecule type" value="Genomic_DNA"/>
</dbReference>
<dbReference type="KEGG" id="mhy:mhp698"/>
<accession>Q5ZZL0</accession>
<keyword evidence="1" id="KW-1133">Transmembrane helix</keyword>
<name>Q5ZZL0_MESH2</name>
<evidence type="ECO:0000313" key="3">
    <source>
        <dbReference type="Proteomes" id="UP000006822"/>
    </source>
</evidence>
<feature type="transmembrane region" description="Helical" evidence="1">
    <location>
        <begin position="58"/>
        <end position="84"/>
    </location>
</feature>
<evidence type="ECO:0000313" key="2">
    <source>
        <dbReference type="EMBL" id="AAV27680.1"/>
    </source>
</evidence>
<reference evidence="2 3" key="1">
    <citation type="journal article" date="2004" name="J. Bacteriol.">
        <title>The genome sequence of Mycoplasma hyopneumoniae strain 232, the agent of swine mycoplasmosis.</title>
        <authorList>
            <person name="Minion F.C."/>
            <person name="Lefkowitz E.J."/>
            <person name="Madsen M.L."/>
            <person name="Cleary B.J."/>
            <person name="Swartzell S.M."/>
            <person name="Mahairas G.G."/>
        </authorList>
    </citation>
    <scope>NUCLEOTIDE SEQUENCE [LARGE SCALE GENOMIC DNA]</scope>
    <source>
        <strain evidence="2 3">232</strain>
    </source>
</reference>
<dbReference type="AlphaFoldDB" id="Q5ZZL0"/>
<keyword evidence="1" id="KW-0472">Membrane</keyword>
<keyword evidence="1" id="KW-0812">Transmembrane</keyword>
<dbReference type="Proteomes" id="UP000006822">
    <property type="component" value="Chromosome"/>
</dbReference>
<proteinExistence type="predicted"/>
<organism evidence="2 3">
    <name type="scientific">Mesomycoplasma hyopneumoniae (strain 232)</name>
    <name type="common">Mycoplasma hyopneumoniae</name>
    <dbReference type="NCBI Taxonomy" id="295358"/>
    <lineage>
        <taxon>Bacteria</taxon>
        <taxon>Bacillati</taxon>
        <taxon>Mycoplasmatota</taxon>
        <taxon>Mycoplasmoidales</taxon>
        <taxon>Metamycoplasmataceae</taxon>
        <taxon>Mesomycoplasma</taxon>
    </lineage>
</organism>
<sequence length="91" mass="11065">MLIIAWNSQFFLILRIFCKTISTKIIYQKQLVFSDLLRGVQQEFFARRLLTFARGIRVFLNVFFYLVDKFASFFLLFFCLNLSFRSYFKVF</sequence>
<evidence type="ECO:0000256" key="1">
    <source>
        <dbReference type="SAM" id="Phobius"/>
    </source>
</evidence>
<protein>
    <submittedName>
        <fullName evidence="2">Uncharacterized protein</fullName>
    </submittedName>
</protein>
<gene>
    <name evidence="2" type="ordered locus">mhp698</name>
</gene>
<dbReference type="HOGENOM" id="CLU_2423748_0_0_14"/>